<dbReference type="PANTHER" id="PTHR43689">
    <property type="entry name" value="HYDROLASE"/>
    <property type="match status" value="1"/>
</dbReference>
<keyword evidence="2" id="KW-0472">Membrane</keyword>
<keyword evidence="2" id="KW-0812">Transmembrane</keyword>
<keyword evidence="4" id="KW-0378">Hydrolase</keyword>
<feature type="transmembrane region" description="Helical" evidence="2">
    <location>
        <begin position="90"/>
        <end position="107"/>
    </location>
</feature>
<feature type="transmembrane region" description="Helical" evidence="2">
    <location>
        <begin position="150"/>
        <end position="170"/>
    </location>
</feature>
<comment type="caution">
    <text evidence="4">The sequence shown here is derived from an EMBL/GenBank/DDBJ whole genome shotgun (WGS) entry which is preliminary data.</text>
</comment>
<accession>A0A926F8F8</accession>
<dbReference type="Gene3D" id="3.40.50.1820">
    <property type="entry name" value="alpha/beta hydrolase"/>
    <property type="match status" value="1"/>
</dbReference>
<dbReference type="SUPFAM" id="SSF53474">
    <property type="entry name" value="alpha/beta-Hydrolases"/>
    <property type="match status" value="1"/>
</dbReference>
<evidence type="ECO:0000259" key="3">
    <source>
        <dbReference type="Pfam" id="PF12146"/>
    </source>
</evidence>
<sequence length="260" mass="29481">MNLNADYHKPKHVKLKDATNVVIFIHGIVEGPGQFLRLMEVTYNSGYSAASLLLPGHGGSGRDFAQSSSKKWIKHVSTQVAHFKKEYKKIILVGHSMGTLLSIITFVDDPKQIIGIVAIDSPLHVWVTKRAIINNLKIGFSRKISENDPAYALLQASSVAPCFILAYLLWIPRIIDLFRLIHKTRKCLHHISIPILVFHADKDELVSSSSIKVFKQKVSPKHLQIIRLPESTHFIYKGIDWKTLQNAYCQFLSRCFLDEE</sequence>
<evidence type="ECO:0000313" key="5">
    <source>
        <dbReference type="Proteomes" id="UP000651085"/>
    </source>
</evidence>
<dbReference type="EMBL" id="JACRTF010000001">
    <property type="protein sequence ID" value="MBC8593824.1"/>
    <property type="molecule type" value="Genomic_DNA"/>
</dbReference>
<organism evidence="4 5">
    <name type="scientific">Jilunia laotingensis</name>
    <dbReference type="NCBI Taxonomy" id="2763675"/>
    <lineage>
        <taxon>Bacteria</taxon>
        <taxon>Pseudomonadati</taxon>
        <taxon>Bacteroidota</taxon>
        <taxon>Bacteroidia</taxon>
        <taxon>Bacteroidales</taxon>
        <taxon>Bacteroidaceae</taxon>
        <taxon>Jilunia</taxon>
    </lineage>
</organism>
<dbReference type="InterPro" id="IPR012354">
    <property type="entry name" value="Esterase_lipase"/>
</dbReference>
<evidence type="ECO:0000256" key="1">
    <source>
        <dbReference type="PIRSR" id="PIRSR017388-1"/>
    </source>
</evidence>
<dbReference type="InterPro" id="IPR022742">
    <property type="entry name" value="Hydrolase_4"/>
</dbReference>
<feature type="active site" description="Charge relay system" evidence="1">
    <location>
        <position position="233"/>
    </location>
</feature>
<feature type="active site" description="Nucleophile" evidence="1">
    <location>
        <position position="96"/>
    </location>
</feature>
<protein>
    <submittedName>
        <fullName evidence="4">Alpha/beta fold hydrolase</fullName>
    </submittedName>
</protein>
<feature type="active site" description="Charge relay system" evidence="1">
    <location>
        <position position="203"/>
    </location>
</feature>
<gene>
    <name evidence="4" type="ORF">H8744_11325</name>
</gene>
<keyword evidence="2" id="KW-1133">Transmembrane helix</keyword>
<proteinExistence type="predicted"/>
<evidence type="ECO:0000256" key="2">
    <source>
        <dbReference type="SAM" id="Phobius"/>
    </source>
</evidence>
<dbReference type="Proteomes" id="UP000651085">
    <property type="component" value="Unassembled WGS sequence"/>
</dbReference>
<dbReference type="AlphaFoldDB" id="A0A926F8F8"/>
<dbReference type="PIRSF" id="PIRSF017388">
    <property type="entry name" value="Esterase_lipase"/>
    <property type="match status" value="1"/>
</dbReference>
<name>A0A926F8F8_9BACT</name>
<feature type="domain" description="Serine aminopeptidase S33" evidence="3">
    <location>
        <begin position="18"/>
        <end position="119"/>
    </location>
</feature>
<dbReference type="Pfam" id="PF12146">
    <property type="entry name" value="Hydrolase_4"/>
    <property type="match status" value="1"/>
</dbReference>
<dbReference type="RefSeq" id="WP_262434935.1">
    <property type="nucleotide sequence ID" value="NZ_JACRTF010000001.1"/>
</dbReference>
<dbReference type="GO" id="GO:0052689">
    <property type="term" value="F:carboxylic ester hydrolase activity"/>
    <property type="evidence" value="ECO:0007669"/>
    <property type="project" value="InterPro"/>
</dbReference>
<reference evidence="4" key="1">
    <citation type="submission" date="2020-08" db="EMBL/GenBank/DDBJ databases">
        <title>Genome public.</title>
        <authorList>
            <person name="Liu C."/>
            <person name="Sun Q."/>
        </authorList>
    </citation>
    <scope>NUCLEOTIDE SEQUENCE</scope>
    <source>
        <strain evidence="4">N12</strain>
    </source>
</reference>
<dbReference type="PANTHER" id="PTHR43689:SF8">
    <property type="entry name" value="ALPHA_BETA-HYDROLASES SUPERFAMILY PROTEIN"/>
    <property type="match status" value="1"/>
</dbReference>
<keyword evidence="5" id="KW-1185">Reference proteome</keyword>
<dbReference type="InterPro" id="IPR029058">
    <property type="entry name" value="AB_hydrolase_fold"/>
</dbReference>
<evidence type="ECO:0000313" key="4">
    <source>
        <dbReference type="EMBL" id="MBC8593824.1"/>
    </source>
</evidence>